<name>A0ABN3Q5W6_9ACTN</name>
<evidence type="ECO:0000313" key="3">
    <source>
        <dbReference type="Proteomes" id="UP001501447"/>
    </source>
</evidence>
<feature type="region of interest" description="Disordered" evidence="1">
    <location>
        <begin position="118"/>
        <end position="147"/>
    </location>
</feature>
<evidence type="ECO:0000256" key="1">
    <source>
        <dbReference type="SAM" id="MobiDB-lite"/>
    </source>
</evidence>
<organism evidence="2 3">
    <name type="scientific">Streptomyces axinellae</name>
    <dbReference type="NCBI Taxonomy" id="552788"/>
    <lineage>
        <taxon>Bacteria</taxon>
        <taxon>Bacillati</taxon>
        <taxon>Actinomycetota</taxon>
        <taxon>Actinomycetes</taxon>
        <taxon>Kitasatosporales</taxon>
        <taxon>Streptomycetaceae</taxon>
        <taxon>Streptomyces</taxon>
    </lineage>
</organism>
<sequence>MPSRKLPVAPHRPAMRGRPALHAHRSAAGLTAVFVLLLTVLFLGGPYPAAEELGCPEGGAGVTATAAAPCHERAVVTAPRGHHHPGHGPSHVCPAASAGHRLCHAPLPAVDFPPVSELPPRPAAAAGWPPAKVGQRPPATRRQILRC</sequence>
<evidence type="ECO:0000313" key="2">
    <source>
        <dbReference type="EMBL" id="GAA2618032.1"/>
    </source>
</evidence>
<reference evidence="2 3" key="1">
    <citation type="journal article" date="2019" name="Int. J. Syst. Evol. Microbiol.">
        <title>The Global Catalogue of Microorganisms (GCM) 10K type strain sequencing project: providing services to taxonomists for standard genome sequencing and annotation.</title>
        <authorList>
            <consortium name="The Broad Institute Genomics Platform"/>
            <consortium name="The Broad Institute Genome Sequencing Center for Infectious Disease"/>
            <person name="Wu L."/>
            <person name="Ma J."/>
        </authorList>
    </citation>
    <scope>NUCLEOTIDE SEQUENCE [LARGE SCALE GENOMIC DNA]</scope>
    <source>
        <strain evidence="2 3">JCM 16373</strain>
    </source>
</reference>
<feature type="region of interest" description="Disordered" evidence="1">
    <location>
        <begin position="1"/>
        <end position="20"/>
    </location>
</feature>
<dbReference type="EMBL" id="BAAARJ010000010">
    <property type="protein sequence ID" value="GAA2618032.1"/>
    <property type="molecule type" value="Genomic_DNA"/>
</dbReference>
<comment type="caution">
    <text evidence="2">The sequence shown here is derived from an EMBL/GenBank/DDBJ whole genome shotgun (WGS) entry which is preliminary data.</text>
</comment>
<evidence type="ECO:0008006" key="4">
    <source>
        <dbReference type="Google" id="ProtNLM"/>
    </source>
</evidence>
<protein>
    <recommendedName>
        <fullName evidence="4">Secreted protein</fullName>
    </recommendedName>
</protein>
<gene>
    <name evidence="2" type="ORF">GCM10009863_35020</name>
</gene>
<accession>A0ABN3Q5W6</accession>
<dbReference type="Proteomes" id="UP001501447">
    <property type="component" value="Unassembled WGS sequence"/>
</dbReference>
<proteinExistence type="predicted"/>
<keyword evidence="3" id="KW-1185">Reference proteome</keyword>